<proteinExistence type="inferred from homology"/>
<keyword evidence="3" id="KW-0722">Serine protease inhibitor</keyword>
<dbReference type="Proteomes" id="UP000026961">
    <property type="component" value="Chromosome 2"/>
</dbReference>
<reference evidence="4" key="2">
    <citation type="submission" date="2018-05" db="EMBL/GenBank/DDBJ databases">
        <title>OgluRS3 (Oryza glumaepatula Reference Sequence Version 3).</title>
        <authorList>
            <person name="Zhang J."/>
            <person name="Kudrna D."/>
            <person name="Lee S."/>
            <person name="Talag J."/>
            <person name="Welchert J."/>
            <person name="Wing R.A."/>
        </authorList>
    </citation>
    <scope>NUCLEOTIDE SEQUENCE [LARGE SCALE GENOMIC DNA]</scope>
</reference>
<protein>
    <submittedName>
        <fullName evidence="4">Uncharacterized protein</fullName>
    </submittedName>
</protein>
<comment type="similarity">
    <text evidence="1">Belongs to the protease inhibitor I13 (potato type I serine protease inhibitor) family.</text>
</comment>
<dbReference type="InterPro" id="IPR000864">
    <property type="entry name" value="Prot_inh_pot1"/>
</dbReference>
<dbReference type="AlphaFoldDB" id="A0A0D9YLK5"/>
<dbReference type="EnsemblPlants" id="OGLUM02G01760.1">
    <property type="protein sequence ID" value="OGLUM02G01760.1"/>
    <property type="gene ID" value="OGLUM02G01760"/>
</dbReference>
<evidence type="ECO:0000256" key="3">
    <source>
        <dbReference type="ARBA" id="ARBA00022900"/>
    </source>
</evidence>
<keyword evidence="2" id="KW-0646">Protease inhibitor</keyword>
<keyword evidence="5" id="KW-1185">Reference proteome</keyword>
<dbReference type="eggNOG" id="ENOG502R3PC">
    <property type="taxonomic scope" value="Eukaryota"/>
</dbReference>
<dbReference type="PANTHER" id="PTHR33091:SF12">
    <property type="entry name" value="OS02G0124200 PROTEIN"/>
    <property type="match status" value="1"/>
</dbReference>
<dbReference type="GO" id="GO:0004867">
    <property type="term" value="F:serine-type endopeptidase inhibitor activity"/>
    <property type="evidence" value="ECO:0007669"/>
    <property type="project" value="UniProtKB-KW"/>
</dbReference>
<reference evidence="4" key="1">
    <citation type="submission" date="2015-04" db="UniProtKB">
        <authorList>
            <consortium name="EnsemblPlants"/>
        </authorList>
    </citation>
    <scope>IDENTIFICATION</scope>
</reference>
<evidence type="ECO:0000313" key="5">
    <source>
        <dbReference type="Proteomes" id="UP000026961"/>
    </source>
</evidence>
<evidence type="ECO:0000256" key="2">
    <source>
        <dbReference type="ARBA" id="ARBA00022690"/>
    </source>
</evidence>
<name>A0A0D9YLK5_9ORYZ</name>
<accession>A0A0D9YLK5</accession>
<dbReference type="Pfam" id="PF00280">
    <property type="entry name" value="potato_inhibit"/>
    <property type="match status" value="1"/>
</dbReference>
<dbReference type="Gene3D" id="3.30.10.10">
    <property type="entry name" value="Trypsin Inhibitor V, subunit A"/>
    <property type="match status" value="1"/>
</dbReference>
<dbReference type="GO" id="GO:0009611">
    <property type="term" value="P:response to wounding"/>
    <property type="evidence" value="ECO:0007669"/>
    <property type="project" value="InterPro"/>
</dbReference>
<organism evidence="4">
    <name type="scientific">Oryza glumipatula</name>
    <dbReference type="NCBI Taxonomy" id="40148"/>
    <lineage>
        <taxon>Eukaryota</taxon>
        <taxon>Viridiplantae</taxon>
        <taxon>Streptophyta</taxon>
        <taxon>Embryophyta</taxon>
        <taxon>Tracheophyta</taxon>
        <taxon>Spermatophyta</taxon>
        <taxon>Magnoliopsida</taxon>
        <taxon>Liliopsida</taxon>
        <taxon>Poales</taxon>
        <taxon>Poaceae</taxon>
        <taxon>BOP clade</taxon>
        <taxon>Oryzoideae</taxon>
        <taxon>Oryzeae</taxon>
        <taxon>Oryzinae</taxon>
        <taxon>Oryza</taxon>
    </lineage>
</organism>
<evidence type="ECO:0000313" key="4">
    <source>
        <dbReference type="EnsemblPlants" id="OGLUM02G01760.1"/>
    </source>
</evidence>
<dbReference type="HOGENOM" id="CLU_158942_3_2_1"/>
<dbReference type="Gramene" id="OGLUM02G01760.1">
    <property type="protein sequence ID" value="OGLUM02G01760.1"/>
    <property type="gene ID" value="OGLUM02G01760"/>
</dbReference>
<sequence>MGRTAAAGGGAAAAGDGDSLKTAWPELVGWVELNAAFQINRDRPDVHVAFYMVGTQLPTDHDDLRVIIVSDAGTVVVRTPVVG</sequence>
<evidence type="ECO:0000256" key="1">
    <source>
        <dbReference type="ARBA" id="ARBA00008210"/>
    </source>
</evidence>
<dbReference type="SUPFAM" id="SSF54654">
    <property type="entry name" value="CI-2 family of serine protease inhibitors"/>
    <property type="match status" value="1"/>
</dbReference>
<dbReference type="PANTHER" id="PTHR33091">
    <property type="entry name" value="PROTEIN, PUTATIVE, EXPRESSED-RELATED"/>
    <property type="match status" value="1"/>
</dbReference>
<dbReference type="InterPro" id="IPR036354">
    <property type="entry name" value="Prot_inh_pot1_sf"/>
</dbReference>